<accession>A0A7R8UI63</accession>
<dbReference type="InParanoid" id="A0A7R8UI63"/>
<sequence length="239" mass="27029">MDDALKLELIGEHFESVHRPRTDLEPTQLSEIVERDVHNFKYSLNGTTVLQFSSALQADLILSDNLLDYFVSCVELTSIFRGVNNKRSSGMDGIPNVVLRRLPDIAIRNYCILFNNLLNNSFFPGQWKKARVFPILKRGKDSSSPQSDRPISLLPNISKVFEVLVLKALNGHIKKKELLPNAQFGFRSGHSTIHAITKVTSDICWRINNGECVGACLIDMEKAFDTVWLDGLIFRLLKN</sequence>
<evidence type="ECO:0000313" key="3">
    <source>
        <dbReference type="Proteomes" id="UP000594454"/>
    </source>
</evidence>
<keyword evidence="3" id="KW-1185">Reference proteome</keyword>
<dbReference type="InterPro" id="IPR000477">
    <property type="entry name" value="RT_dom"/>
</dbReference>
<proteinExistence type="predicted"/>
<protein>
    <recommendedName>
        <fullName evidence="1">Reverse transcriptase domain-containing protein</fullName>
    </recommendedName>
</protein>
<dbReference type="AlphaFoldDB" id="A0A7R8UI63"/>
<name>A0A7R8UI63_HERIL</name>
<dbReference type="Proteomes" id="UP000594454">
    <property type="component" value="Chromosome 2"/>
</dbReference>
<organism evidence="2 3">
    <name type="scientific">Hermetia illucens</name>
    <name type="common">Black soldier fly</name>
    <dbReference type="NCBI Taxonomy" id="343691"/>
    <lineage>
        <taxon>Eukaryota</taxon>
        <taxon>Metazoa</taxon>
        <taxon>Ecdysozoa</taxon>
        <taxon>Arthropoda</taxon>
        <taxon>Hexapoda</taxon>
        <taxon>Insecta</taxon>
        <taxon>Pterygota</taxon>
        <taxon>Neoptera</taxon>
        <taxon>Endopterygota</taxon>
        <taxon>Diptera</taxon>
        <taxon>Brachycera</taxon>
        <taxon>Stratiomyomorpha</taxon>
        <taxon>Stratiomyidae</taxon>
        <taxon>Hermetiinae</taxon>
        <taxon>Hermetia</taxon>
    </lineage>
</organism>
<feature type="domain" description="Reverse transcriptase" evidence="1">
    <location>
        <begin position="139"/>
        <end position="235"/>
    </location>
</feature>
<dbReference type="EMBL" id="LR899010">
    <property type="protein sequence ID" value="CAD7081236.1"/>
    <property type="molecule type" value="Genomic_DNA"/>
</dbReference>
<dbReference type="Pfam" id="PF00078">
    <property type="entry name" value="RVT_1"/>
    <property type="match status" value="1"/>
</dbReference>
<reference evidence="2 3" key="1">
    <citation type="submission" date="2020-11" db="EMBL/GenBank/DDBJ databases">
        <authorList>
            <person name="Wallbank WR R."/>
            <person name="Pardo Diaz C."/>
            <person name="Kozak K."/>
            <person name="Martin S."/>
            <person name="Jiggins C."/>
            <person name="Moest M."/>
            <person name="Warren A I."/>
            <person name="Generalovic N T."/>
            <person name="Byers J.R.P. K."/>
            <person name="Montejo-Kovacevich G."/>
            <person name="Yen C E."/>
        </authorList>
    </citation>
    <scope>NUCLEOTIDE SEQUENCE [LARGE SCALE GENOMIC DNA]</scope>
</reference>
<evidence type="ECO:0000313" key="2">
    <source>
        <dbReference type="EMBL" id="CAD7081236.1"/>
    </source>
</evidence>
<evidence type="ECO:0000259" key="1">
    <source>
        <dbReference type="Pfam" id="PF00078"/>
    </source>
</evidence>
<dbReference type="PANTHER" id="PTHR19446">
    <property type="entry name" value="REVERSE TRANSCRIPTASES"/>
    <property type="match status" value="1"/>
</dbReference>
<gene>
    <name evidence="2" type="ORF">HERILL_LOCUS4353</name>
</gene>